<sequence length="353" mass="40675">MAKESVLSKAEKESFQIEKFIFHIIFKEDLQPEYLEEVTLNEAQETFFKSRFAEISEGTQFIFSDKKRSNIYKDCEDIVGDPDKNFIRASKSITYEFRKEHNKSTTDGVFITALVSVNGGQKLIFLLKLDHIKVYQYKVTKNKALLKEIKDTFSEDKRAIQKAAIVDISDYYKWDVLAKDRSATQLDTGITDYFRRFLDVVELETPSKLTELALRVASRWAGQNIDTLDPEQDPSAYKGRAIAYLKNADKFDTDEFINTIIYDEDADRRQLLANSLKALMDDMGLSGQSFRPNAGTLSKSQVKNIRETAERVKIEWEGKAEESNIDIPNHPDEDGYYTITIRTSRINNLDRSK</sequence>
<dbReference type="EMBL" id="FMZH01000013">
    <property type="protein sequence ID" value="SDE18054.1"/>
    <property type="molecule type" value="Genomic_DNA"/>
</dbReference>
<dbReference type="Proteomes" id="UP000199455">
    <property type="component" value="Unassembled WGS sequence"/>
</dbReference>
<evidence type="ECO:0008006" key="3">
    <source>
        <dbReference type="Google" id="ProtNLM"/>
    </source>
</evidence>
<dbReference type="Pfam" id="PF04245">
    <property type="entry name" value="NA37"/>
    <property type="match status" value="1"/>
</dbReference>
<evidence type="ECO:0000313" key="2">
    <source>
        <dbReference type="Proteomes" id="UP000199455"/>
    </source>
</evidence>
<organism evidence="1 2">
    <name type="scientific">Pedobacter soli</name>
    <dbReference type="NCBI Taxonomy" id="390242"/>
    <lineage>
        <taxon>Bacteria</taxon>
        <taxon>Pseudomonadati</taxon>
        <taxon>Bacteroidota</taxon>
        <taxon>Sphingobacteriia</taxon>
        <taxon>Sphingobacteriales</taxon>
        <taxon>Sphingobacteriaceae</taxon>
        <taxon>Pedobacter</taxon>
    </lineage>
</organism>
<name>A0A1G7AT28_9SPHI</name>
<keyword evidence="2" id="KW-1185">Reference proteome</keyword>
<dbReference type="GO" id="GO:0009295">
    <property type="term" value="C:nucleoid"/>
    <property type="evidence" value="ECO:0007669"/>
    <property type="project" value="InterPro"/>
</dbReference>
<protein>
    <recommendedName>
        <fullName evidence="3">37-kD nucleoid-associated bacterial protein</fullName>
    </recommendedName>
</protein>
<evidence type="ECO:0000313" key="1">
    <source>
        <dbReference type="EMBL" id="SDE18054.1"/>
    </source>
</evidence>
<dbReference type="AlphaFoldDB" id="A0A1G7AT28"/>
<dbReference type="RefSeq" id="WP_090772226.1">
    <property type="nucleotide sequence ID" value="NZ_FMZH01000013.1"/>
</dbReference>
<accession>A0A1G7AT28</accession>
<proteinExistence type="predicted"/>
<gene>
    <name evidence="1" type="ORF">SAMN04488024_11346</name>
</gene>
<reference evidence="2" key="1">
    <citation type="submission" date="2016-10" db="EMBL/GenBank/DDBJ databases">
        <authorList>
            <person name="Varghese N."/>
            <person name="Submissions S."/>
        </authorList>
    </citation>
    <scope>NUCLEOTIDE SEQUENCE [LARGE SCALE GENOMIC DNA]</scope>
    <source>
        <strain evidence="2">DSM 18609</strain>
    </source>
</reference>
<dbReference type="InterPro" id="IPR007358">
    <property type="entry name" value="Nucleoid_associated_NdpA"/>
</dbReference>